<feature type="domain" description="Zn(2)-C6 fungal-type" evidence="4">
    <location>
        <begin position="73"/>
        <end position="104"/>
    </location>
</feature>
<dbReference type="PANTHER" id="PTHR47256">
    <property type="entry name" value="ZN(II)2CYS6 TRANSCRIPTION FACTOR (EUROFUNG)-RELATED"/>
    <property type="match status" value="1"/>
</dbReference>
<reference evidence="5 6" key="1">
    <citation type="submission" date="2024-09" db="EMBL/GenBank/DDBJ databases">
        <title>Rethinking Asexuality: The Enigmatic Case of Functional Sexual Genes in Lepraria (Stereocaulaceae).</title>
        <authorList>
            <person name="Doellman M."/>
            <person name="Sun Y."/>
            <person name="Barcenas-Pena A."/>
            <person name="Lumbsch H.T."/>
            <person name="Grewe F."/>
        </authorList>
    </citation>
    <scope>NUCLEOTIDE SEQUENCE [LARGE SCALE GENOMIC DNA]</scope>
    <source>
        <strain evidence="5 6">Grewe 0041</strain>
    </source>
</reference>
<dbReference type="EMBL" id="JBHFEH010000001">
    <property type="protein sequence ID" value="KAL2059523.1"/>
    <property type="molecule type" value="Genomic_DNA"/>
</dbReference>
<evidence type="ECO:0000256" key="3">
    <source>
        <dbReference type="SAM" id="MobiDB-lite"/>
    </source>
</evidence>
<keyword evidence="1" id="KW-0479">Metal-binding</keyword>
<feature type="region of interest" description="Disordered" evidence="3">
    <location>
        <begin position="1"/>
        <end position="70"/>
    </location>
</feature>
<organism evidence="5 6">
    <name type="scientific">Lepraria finkii</name>
    <dbReference type="NCBI Taxonomy" id="1340010"/>
    <lineage>
        <taxon>Eukaryota</taxon>
        <taxon>Fungi</taxon>
        <taxon>Dikarya</taxon>
        <taxon>Ascomycota</taxon>
        <taxon>Pezizomycotina</taxon>
        <taxon>Lecanoromycetes</taxon>
        <taxon>OSLEUM clade</taxon>
        <taxon>Lecanoromycetidae</taxon>
        <taxon>Lecanorales</taxon>
        <taxon>Lecanorineae</taxon>
        <taxon>Stereocaulaceae</taxon>
        <taxon>Lepraria</taxon>
    </lineage>
</organism>
<feature type="compositionally biased region" description="Polar residues" evidence="3">
    <location>
        <begin position="9"/>
        <end position="36"/>
    </location>
</feature>
<evidence type="ECO:0000259" key="4">
    <source>
        <dbReference type="PROSITE" id="PS50048"/>
    </source>
</evidence>
<keyword evidence="6" id="KW-1185">Reference proteome</keyword>
<dbReference type="SUPFAM" id="SSF57701">
    <property type="entry name" value="Zn2/Cys6 DNA-binding domain"/>
    <property type="match status" value="1"/>
</dbReference>
<name>A0ABR4BP64_9LECA</name>
<dbReference type="Proteomes" id="UP001590951">
    <property type="component" value="Unassembled WGS sequence"/>
</dbReference>
<keyword evidence="2" id="KW-0539">Nucleus</keyword>
<protein>
    <recommendedName>
        <fullName evidence="4">Zn(2)-C6 fungal-type domain-containing protein</fullName>
    </recommendedName>
</protein>
<dbReference type="Pfam" id="PF00172">
    <property type="entry name" value="Zn_clus"/>
    <property type="match status" value="1"/>
</dbReference>
<evidence type="ECO:0000256" key="2">
    <source>
        <dbReference type="ARBA" id="ARBA00023242"/>
    </source>
</evidence>
<accession>A0ABR4BP64</accession>
<dbReference type="InterPro" id="IPR001138">
    <property type="entry name" value="Zn2Cys6_DnaBD"/>
</dbReference>
<dbReference type="Pfam" id="PF04082">
    <property type="entry name" value="Fungal_trans"/>
    <property type="match status" value="1"/>
</dbReference>
<evidence type="ECO:0000313" key="5">
    <source>
        <dbReference type="EMBL" id="KAL2059523.1"/>
    </source>
</evidence>
<gene>
    <name evidence="5" type="ORF">ABVK25_000816</name>
</gene>
<feature type="compositionally biased region" description="Gly residues" evidence="3">
    <location>
        <begin position="41"/>
        <end position="53"/>
    </location>
</feature>
<dbReference type="CDD" id="cd00067">
    <property type="entry name" value="GAL4"/>
    <property type="match status" value="1"/>
</dbReference>
<sequence length="697" mass="78349">MSAFRSLAPSIQQDDSSASSPNKYPSESNSATTGSTSGRGNSAGGDRGSGSGGDGKDGNPRKRRTAGSVSTMACTLCRQARQRCDGHRPNRCGRCALRKLECIYEPHTKTHKDDLIREIGVLREDNTTLQNRNREIEQSASKVDSMNQGLREEGAWQRIILQTIGSNGHDREIIKKLRAGESHQSIADWLVHRNPDLGTLGAKSSTHRELVDVSGTSSELRWTKVCTSQKLVGHLFDLYFTWVHPVHMLFSEMDFKVEFKHDMDTYCSPSLVNAICAMACHFLDGDNARDRQNVVDSATLRDGFMAEARTTLTPETFHHMTSIQSFAIMYLVELSSGKARSAVGYLRSALENLKASSGPQQSEGAKEITFWGIQTLNTSWKGITFQGMWAPPAPQKPIFQNIRLDADDRVWRFYRHPGDERELPFRPSYGITTAYQQAQLFSIINESICLYYGARGKVSAANVLEVYGKYMTWKEDLPDVIANISEGDQPLPHILYLHVQYHTALVQHFSPLLHCGFFTDSDLNELRQIVVFHARSGVEPLEHSRRLYSSQFSLPLMSFCLIHLCDALVRYSPHVPPASQTARFCLDILHQTRPGFALCGPLQLLFYQTAQECGVQLPPEMKDTVDSFNHYVVDDILDACTRLSYTQPLDQILHHIDPDIAQDWSGEWETQIKSRKGKVRRESSSGRYLQVANILND</sequence>
<dbReference type="PANTHER" id="PTHR47256:SF1">
    <property type="entry name" value="ZN(II)2CYS6 TRANSCRIPTION FACTOR (EUROFUNG)"/>
    <property type="match status" value="1"/>
</dbReference>
<evidence type="ECO:0000256" key="1">
    <source>
        <dbReference type="ARBA" id="ARBA00022723"/>
    </source>
</evidence>
<dbReference type="CDD" id="cd12148">
    <property type="entry name" value="fungal_TF_MHR"/>
    <property type="match status" value="1"/>
</dbReference>
<comment type="caution">
    <text evidence="5">The sequence shown here is derived from an EMBL/GenBank/DDBJ whole genome shotgun (WGS) entry which is preliminary data.</text>
</comment>
<dbReference type="Gene3D" id="4.10.240.10">
    <property type="entry name" value="Zn(2)-C6 fungal-type DNA-binding domain"/>
    <property type="match status" value="1"/>
</dbReference>
<proteinExistence type="predicted"/>
<evidence type="ECO:0000313" key="6">
    <source>
        <dbReference type="Proteomes" id="UP001590951"/>
    </source>
</evidence>
<dbReference type="InterPro" id="IPR036864">
    <property type="entry name" value="Zn2-C6_fun-type_DNA-bd_sf"/>
</dbReference>
<dbReference type="InterPro" id="IPR053187">
    <property type="entry name" value="Notoamide_regulator"/>
</dbReference>
<dbReference type="PROSITE" id="PS50048">
    <property type="entry name" value="ZN2_CY6_FUNGAL_2"/>
    <property type="match status" value="1"/>
</dbReference>
<dbReference type="SMART" id="SM00066">
    <property type="entry name" value="GAL4"/>
    <property type="match status" value="1"/>
</dbReference>
<dbReference type="InterPro" id="IPR007219">
    <property type="entry name" value="XnlR_reg_dom"/>
</dbReference>
<dbReference type="PROSITE" id="PS00463">
    <property type="entry name" value="ZN2_CY6_FUNGAL_1"/>
    <property type="match status" value="1"/>
</dbReference>